<feature type="chain" id="PRO_5031081522" evidence="1">
    <location>
        <begin position="28"/>
        <end position="355"/>
    </location>
</feature>
<dbReference type="AlphaFoldDB" id="A0A7Y9IZ33"/>
<keyword evidence="3" id="KW-1185">Reference proteome</keyword>
<dbReference type="Pfam" id="PF04392">
    <property type="entry name" value="ABC_sub_bind"/>
    <property type="match status" value="1"/>
</dbReference>
<accession>A0A7Y9IZ33</accession>
<comment type="caution">
    <text evidence="2">The sequence shown here is derived from an EMBL/GenBank/DDBJ whole genome shotgun (WGS) entry which is preliminary data.</text>
</comment>
<name>A0A7Y9IZ33_9BURK</name>
<evidence type="ECO:0000256" key="1">
    <source>
        <dbReference type="SAM" id="SignalP"/>
    </source>
</evidence>
<gene>
    <name evidence="2" type="ORF">FHW18_004350</name>
</gene>
<proteinExistence type="predicted"/>
<reference evidence="2 3" key="1">
    <citation type="submission" date="2020-07" db="EMBL/GenBank/DDBJ databases">
        <title>Genomic Encyclopedia of Type Strains, Phase IV (KMG-V): Genome sequencing to study the core and pangenomes of soil and plant-associated prokaryotes.</title>
        <authorList>
            <person name="Whitman W."/>
        </authorList>
    </citation>
    <scope>NUCLEOTIDE SEQUENCE [LARGE SCALE GENOMIC DNA]</scope>
    <source>
        <strain evidence="2 3">SAS40</strain>
    </source>
</reference>
<evidence type="ECO:0000313" key="2">
    <source>
        <dbReference type="EMBL" id="NYE85043.1"/>
    </source>
</evidence>
<sequence length="355" mass="37624">MTSRRDLLSLGLASAALLAGMPGAVRAAAAAATASTQASSGPFRILMITFRGETDAERGFRDYFASAGIPVEFIARDVKQNIANLAAILEEIPSLKPDLIYTWGTPVTLGVVGPFDAPASTPFVRDIPVVFSLVAAPVQSRIARSLASSGHNVTGAVHVVPTDVQLRAMQSYLPFKKIGVLYSPAEQNSIAIVDQVKDFCARQNSTLVARTFNLNAQGRPTADGVEAIIADIKSQGADWLYLLPDTFLGTVYDRVTPAALAQQLPTFGAAELAVRQGGALVGLISRYHSVGQLAAAKAVDILVHRKAPADIPIETLKRFSLLINMRTAKQLGGVYPPIDMLNYAEVISLGKDGAS</sequence>
<dbReference type="CDD" id="cd06325">
    <property type="entry name" value="PBP1_ABC_unchar_transporter"/>
    <property type="match status" value="1"/>
</dbReference>
<dbReference type="Proteomes" id="UP000542125">
    <property type="component" value="Unassembled WGS sequence"/>
</dbReference>
<dbReference type="SUPFAM" id="SSF53822">
    <property type="entry name" value="Periplasmic binding protein-like I"/>
    <property type="match status" value="1"/>
</dbReference>
<dbReference type="PANTHER" id="PTHR35271">
    <property type="entry name" value="ABC TRANSPORTER, SUBSTRATE-BINDING LIPOPROTEIN-RELATED"/>
    <property type="match status" value="1"/>
</dbReference>
<evidence type="ECO:0000313" key="3">
    <source>
        <dbReference type="Proteomes" id="UP000542125"/>
    </source>
</evidence>
<keyword evidence="1" id="KW-0732">Signal</keyword>
<dbReference type="PROSITE" id="PS51318">
    <property type="entry name" value="TAT"/>
    <property type="match status" value="1"/>
</dbReference>
<dbReference type="InterPro" id="IPR007487">
    <property type="entry name" value="ABC_transpt-TYRBP-like"/>
</dbReference>
<dbReference type="InterPro" id="IPR006311">
    <property type="entry name" value="TAT_signal"/>
</dbReference>
<organism evidence="2 3">
    <name type="scientific">Pigmentiphaga litoralis</name>
    <dbReference type="NCBI Taxonomy" id="516702"/>
    <lineage>
        <taxon>Bacteria</taxon>
        <taxon>Pseudomonadati</taxon>
        <taxon>Pseudomonadota</taxon>
        <taxon>Betaproteobacteria</taxon>
        <taxon>Burkholderiales</taxon>
        <taxon>Alcaligenaceae</taxon>
        <taxon>Pigmentiphaga</taxon>
    </lineage>
</organism>
<dbReference type="EMBL" id="JACBYR010000002">
    <property type="protein sequence ID" value="NYE85043.1"/>
    <property type="molecule type" value="Genomic_DNA"/>
</dbReference>
<dbReference type="RefSeq" id="WP_179589060.1">
    <property type="nucleotide sequence ID" value="NZ_JACBYR010000002.1"/>
</dbReference>
<protein>
    <submittedName>
        <fullName evidence="2">Putative ABC transport system substrate-binding protein</fullName>
    </submittedName>
</protein>
<dbReference type="Gene3D" id="3.40.50.2300">
    <property type="match status" value="2"/>
</dbReference>
<dbReference type="InterPro" id="IPR028082">
    <property type="entry name" value="Peripla_BP_I"/>
</dbReference>
<dbReference type="PANTHER" id="PTHR35271:SF1">
    <property type="entry name" value="ABC TRANSPORTER, SUBSTRATE-BINDING LIPOPROTEIN"/>
    <property type="match status" value="1"/>
</dbReference>
<feature type="signal peptide" evidence="1">
    <location>
        <begin position="1"/>
        <end position="27"/>
    </location>
</feature>